<dbReference type="PROSITE" id="PS01187">
    <property type="entry name" value="EGF_CA"/>
    <property type="match status" value="1"/>
</dbReference>
<dbReference type="FunFam" id="2.10.25.10:FF:000018">
    <property type="entry name" value="Delta-like 1"/>
    <property type="match status" value="1"/>
</dbReference>
<keyword evidence="6 17" id="KW-0677">Repeat</keyword>
<dbReference type="GO" id="GO:0005509">
    <property type="term" value="F:calcium ion binding"/>
    <property type="evidence" value="ECO:0007669"/>
    <property type="project" value="InterPro"/>
</dbReference>
<feature type="domain" description="DSL" evidence="21">
    <location>
        <begin position="182"/>
        <end position="226"/>
    </location>
</feature>
<dbReference type="GO" id="GO:0048190">
    <property type="term" value="P:wing disc dorsal/ventral pattern formation"/>
    <property type="evidence" value="ECO:0007669"/>
    <property type="project" value="EnsemblMetazoa"/>
</dbReference>
<dbReference type="eggNOG" id="KOG1217">
    <property type="taxonomic scope" value="Eukaryota"/>
</dbReference>
<dbReference type="Gene3D" id="2.10.25.140">
    <property type="match status" value="1"/>
</dbReference>
<evidence type="ECO:0000256" key="5">
    <source>
        <dbReference type="ARBA" id="ARBA00022729"/>
    </source>
</evidence>
<keyword evidence="10" id="KW-0524">Neurogenesis</keyword>
<keyword evidence="12 17" id="KW-0472">Membrane</keyword>
<gene>
    <name evidence="22" type="primary">Dper\GL11971</name>
    <name evidence="22" type="ORF">Dper_GL11971</name>
</gene>
<dbReference type="InterPro" id="IPR001774">
    <property type="entry name" value="DSL"/>
</dbReference>
<evidence type="ECO:0000256" key="8">
    <source>
        <dbReference type="ARBA" id="ARBA00022837"/>
    </source>
</evidence>
<dbReference type="GO" id="GO:0007298">
    <property type="term" value="P:border follicle cell migration"/>
    <property type="evidence" value="ECO:0007669"/>
    <property type="project" value="EnsemblMetazoa"/>
</dbReference>
<dbReference type="InterPro" id="IPR013032">
    <property type="entry name" value="EGF-like_CS"/>
</dbReference>
<feature type="disulfide bond" evidence="15">
    <location>
        <begin position="605"/>
        <end position="614"/>
    </location>
</feature>
<keyword evidence="3 15" id="KW-0245">EGF-like domain</keyword>
<organism evidence="23">
    <name type="scientific">Drosophila persimilis</name>
    <name type="common">Fruit fly</name>
    <dbReference type="NCBI Taxonomy" id="7234"/>
    <lineage>
        <taxon>Eukaryota</taxon>
        <taxon>Metazoa</taxon>
        <taxon>Ecdysozoa</taxon>
        <taxon>Arthropoda</taxon>
        <taxon>Hexapoda</taxon>
        <taxon>Insecta</taxon>
        <taxon>Pterygota</taxon>
        <taxon>Neoptera</taxon>
        <taxon>Endopterygota</taxon>
        <taxon>Diptera</taxon>
        <taxon>Brachycera</taxon>
        <taxon>Muscomorpha</taxon>
        <taxon>Ephydroidea</taxon>
        <taxon>Drosophilidae</taxon>
        <taxon>Drosophila</taxon>
        <taxon>Sophophora</taxon>
    </lineage>
</organism>
<feature type="disulfide bond" evidence="16">
    <location>
        <begin position="197"/>
        <end position="209"/>
    </location>
</feature>
<dbReference type="GO" id="GO:0043208">
    <property type="term" value="F:glycosphingolipid binding"/>
    <property type="evidence" value="ECO:0007669"/>
    <property type="project" value="EnsemblMetazoa"/>
</dbReference>
<dbReference type="Pfam" id="PF12661">
    <property type="entry name" value="hEGF"/>
    <property type="match status" value="1"/>
</dbReference>
<dbReference type="SUPFAM" id="SSF57184">
    <property type="entry name" value="Growth factor receptor domain"/>
    <property type="match status" value="1"/>
</dbReference>
<dbReference type="GO" id="GO:0008407">
    <property type="term" value="P:chaeta morphogenesis"/>
    <property type="evidence" value="ECO:0007669"/>
    <property type="project" value="EnsemblMetazoa"/>
</dbReference>
<feature type="domain" description="EGF-like" evidence="20">
    <location>
        <begin position="579"/>
        <end position="615"/>
    </location>
</feature>
<dbReference type="PANTHER" id="PTHR24049:SF30">
    <property type="match status" value="1"/>
</dbReference>
<dbReference type="GO" id="GO:0005886">
    <property type="term" value="C:plasma membrane"/>
    <property type="evidence" value="ECO:0007669"/>
    <property type="project" value="EnsemblMetazoa"/>
</dbReference>
<feature type="disulfide bond" evidence="15">
    <location>
        <begin position="450"/>
        <end position="459"/>
    </location>
</feature>
<dbReference type="GO" id="GO:0030720">
    <property type="term" value="P:oocyte localization involved in germarium-derived egg chamber formation"/>
    <property type="evidence" value="ECO:0007669"/>
    <property type="project" value="EnsemblMetazoa"/>
</dbReference>
<dbReference type="Gene3D" id="2.60.40.3510">
    <property type="match status" value="1"/>
</dbReference>
<evidence type="ECO:0000256" key="12">
    <source>
        <dbReference type="ARBA" id="ARBA00023136"/>
    </source>
</evidence>
<evidence type="ECO:0000256" key="18">
    <source>
        <dbReference type="SAM" id="Phobius"/>
    </source>
</evidence>
<keyword evidence="8" id="KW-0106">Calcium</keyword>
<dbReference type="GO" id="GO:0005769">
    <property type="term" value="C:early endosome"/>
    <property type="evidence" value="ECO:0007669"/>
    <property type="project" value="EnsemblMetazoa"/>
</dbReference>
<dbReference type="GO" id="GO:0030139">
    <property type="term" value="C:endocytic vesicle"/>
    <property type="evidence" value="ECO:0007669"/>
    <property type="project" value="EnsemblMetazoa"/>
</dbReference>
<keyword evidence="23" id="KW-1185">Reference proteome</keyword>
<keyword evidence="9" id="KW-0832">Ubl conjugation</keyword>
<evidence type="ECO:0000256" key="9">
    <source>
        <dbReference type="ARBA" id="ARBA00022843"/>
    </source>
</evidence>
<evidence type="ECO:0000256" key="17">
    <source>
        <dbReference type="RuleBase" id="RU280815"/>
    </source>
</evidence>
<dbReference type="GO" id="GO:0042051">
    <property type="term" value="P:compound eye photoreceptor development"/>
    <property type="evidence" value="ECO:0007669"/>
    <property type="project" value="EnsemblMetazoa"/>
</dbReference>
<dbReference type="GO" id="GO:0008347">
    <property type="term" value="P:glial cell migration"/>
    <property type="evidence" value="ECO:0007669"/>
    <property type="project" value="EnsemblMetazoa"/>
</dbReference>
<feature type="domain" description="EGF-like" evidence="20">
    <location>
        <begin position="380"/>
        <end position="418"/>
    </location>
</feature>
<feature type="disulfide bond" evidence="15">
    <location>
        <begin position="529"/>
        <end position="538"/>
    </location>
</feature>
<evidence type="ECO:0000256" key="1">
    <source>
        <dbReference type="ARBA" id="ARBA00004479"/>
    </source>
</evidence>
<dbReference type="GO" id="GO:0007219">
    <property type="term" value="P:Notch signaling pathway"/>
    <property type="evidence" value="ECO:0007669"/>
    <property type="project" value="EnsemblMetazoa"/>
</dbReference>
<dbReference type="GO" id="GO:0048100">
    <property type="term" value="P:wing disc anterior/posterior pattern formation"/>
    <property type="evidence" value="ECO:0007669"/>
    <property type="project" value="EnsemblMetazoa"/>
</dbReference>
<sequence>MHWIKCLLTAFICFTVIVQVHSSGNFELRLKYFSNEHGRDNEGRCCSGETDAATGKCLGTCKTRFRVCLKHYQATIDTTSQCTYGDVVTPILGENSVNLTDVQRFQNKGFSNPIQFPFQFSWPGTFSLIVEAWHDTNNSANTRVNNLLIQRLLVQQVLEVSSDWKTNKSESQYTSLEYDFRVTCDSNYYGSGCAKFCRTRDDSFGHSKCSETGEIICLSGWQGDYCHIRPCGGGGGGSGSGGGNSPTSCHSRGSRQQASGEEKHVCHILQADSNSNSNLEFVFDSDCNSNSRPEPPTMRRLPIEVFVEPFELGNLFWAKCAKGCEHGHCDKPNQCVCQLGWKGPLCNECVLEPNCIHGTCNKPWTCICNEGWGGLYCNQDLNYCTNHRPCKNGGTCFNTGEGLYTCKCAPGFSGDDCETEIYSCDAGVNPCQNGGTCVDEQTKGGYKCMCANGWSGRMCEDKVLTCADKPCHQGTCRNVRAGLGSKGQGFQCDCPGGYSGPTCELQLDNCRPNPCQNGGSCQPNGKCICPSGFTGSKCETNVDDCLGHKCENGGICIDLVNQYRCQCVPGFHGSHCSSKLDLCLIRPCANGGTCLNLKNDFQCTCRAGFTGKDCSIDIDECISGPCHNGGTCMNRVNNFECVCANGFRGKQCDEESYDSVTFGAHHYGATTQARADGLTNAQVVLIAVFSVAMPLVAVIAACVVFCMKRKRKRAQEKDDAEARKQNEQNAVATMHHNGSAVGVGLTGGGLGVKTGSNSGLTFDNGNPNIIKNTWDKSVNNICASAAAAAAAADECLMYGGALSNYVAQADNNANSEFCGVGQIAPLQRAKSQKQLNTDPTLMHRSASAAQAAAAAAAAAAAGGASGTAKDYSSGGGGAVAEGKRISVLGEGSYCSQRWPSLAAAGVAGACSSQMMAAASATGSGAGTTQRTVVCGTPHM</sequence>
<dbReference type="InterPro" id="IPR011651">
    <property type="entry name" value="Notch_ligand_N"/>
</dbReference>
<feature type="chain" id="PRO_5002803962" description="Delta-like protein" evidence="19">
    <location>
        <begin position="23"/>
        <end position="939"/>
    </location>
</feature>
<evidence type="ECO:0000256" key="16">
    <source>
        <dbReference type="PROSITE-ProRule" id="PRU00377"/>
    </source>
</evidence>
<evidence type="ECO:0000256" key="11">
    <source>
        <dbReference type="ARBA" id="ARBA00022989"/>
    </source>
</evidence>
<dbReference type="Pfam" id="PF21700">
    <property type="entry name" value="EGF_DL_JAG"/>
    <property type="match status" value="1"/>
</dbReference>
<dbReference type="OMA" id="IKNTWTA"/>
<accession>B4GLU3</accession>
<dbReference type="GO" id="GO:0030718">
    <property type="term" value="P:germ-line stem cell population maintenance"/>
    <property type="evidence" value="ECO:0007669"/>
    <property type="project" value="EnsemblMetazoa"/>
</dbReference>
<dbReference type="FunFam" id="2.10.25.10:FF:000508">
    <property type="entry name" value="Eyes shut homolog"/>
    <property type="match status" value="1"/>
</dbReference>
<name>B4GLU3_DROPE</name>
<dbReference type="GO" id="GO:0048665">
    <property type="term" value="P:neuron fate specification"/>
    <property type="evidence" value="ECO:0007669"/>
    <property type="project" value="EnsemblMetazoa"/>
</dbReference>
<dbReference type="PhylomeDB" id="B4GLU3"/>
<proteinExistence type="predicted"/>
<feature type="domain" description="EGF-like" evidence="20">
    <location>
        <begin position="617"/>
        <end position="653"/>
    </location>
</feature>
<dbReference type="GO" id="GO:0090175">
    <property type="term" value="P:regulation of establishment of planar polarity"/>
    <property type="evidence" value="ECO:0007669"/>
    <property type="project" value="EnsemblMetazoa"/>
</dbReference>
<dbReference type="GO" id="GO:0048863">
    <property type="term" value="P:stem cell differentiation"/>
    <property type="evidence" value="ECO:0007669"/>
    <property type="project" value="EnsemblMetazoa"/>
</dbReference>
<comment type="caution">
    <text evidence="15">Lacks conserved residue(s) required for the propagation of feature annotation.</text>
</comment>
<dbReference type="FunFam" id="2.10.25.10:FF:000064">
    <property type="entry name" value="Delta-like protein"/>
    <property type="match status" value="1"/>
</dbReference>
<dbReference type="FunFam" id="2.10.25.140:FF:000001">
    <property type="entry name" value="Delta-like protein"/>
    <property type="match status" value="1"/>
</dbReference>
<evidence type="ECO:0000256" key="4">
    <source>
        <dbReference type="ARBA" id="ARBA00022692"/>
    </source>
</evidence>
<dbReference type="GO" id="GO:0036011">
    <property type="term" value="P:imaginal disc-derived leg segmentation"/>
    <property type="evidence" value="ECO:0007669"/>
    <property type="project" value="EnsemblMetazoa"/>
</dbReference>
<evidence type="ECO:0000259" key="20">
    <source>
        <dbReference type="PROSITE" id="PS50026"/>
    </source>
</evidence>
<feature type="domain" description="EGF-like" evidence="20">
    <location>
        <begin position="506"/>
        <end position="539"/>
    </location>
</feature>
<dbReference type="GO" id="GO:0008284">
    <property type="term" value="P:positive regulation of cell population proliferation"/>
    <property type="evidence" value="ECO:0007669"/>
    <property type="project" value="EnsemblMetazoa"/>
</dbReference>
<comment type="function">
    <text evidence="17">Putative Notch ligand involved in the mediation of Notch signaling.</text>
</comment>
<feature type="disulfide bond" evidence="15">
    <location>
        <begin position="408"/>
        <end position="417"/>
    </location>
</feature>
<comment type="subcellular location">
    <subcellularLocation>
        <location evidence="1 17">Membrane</location>
        <topology evidence="1 17">Single-pass type I membrane protein</topology>
    </subcellularLocation>
</comment>
<keyword evidence="2 17" id="KW-0217">Developmental protein</keyword>
<dbReference type="PROSITE" id="PS00010">
    <property type="entry name" value="ASX_HYDROXYL"/>
    <property type="match status" value="3"/>
</dbReference>
<feature type="disulfide bond" evidence="15">
    <location>
        <begin position="643"/>
        <end position="652"/>
    </location>
</feature>
<dbReference type="STRING" id="7234.B4GLU3"/>
<dbReference type="InterPro" id="IPR000742">
    <property type="entry name" value="EGF"/>
</dbReference>
<dbReference type="PANTHER" id="PTHR24049">
    <property type="entry name" value="CRUMBS FAMILY MEMBER"/>
    <property type="match status" value="1"/>
</dbReference>
<dbReference type="SMART" id="SM00181">
    <property type="entry name" value="EGF"/>
    <property type="match status" value="9"/>
</dbReference>
<keyword evidence="7" id="KW-0221">Differentiation</keyword>
<dbReference type="PROSITE" id="PS01186">
    <property type="entry name" value="EGF_2"/>
    <property type="match status" value="7"/>
</dbReference>
<dbReference type="SMR" id="B4GLU3"/>
<reference evidence="22 23" key="1">
    <citation type="journal article" date="2007" name="Nature">
        <title>Evolution of genes and genomes on the Drosophila phylogeny.</title>
        <authorList>
            <consortium name="Drosophila 12 Genomes Consortium"/>
            <person name="Clark A.G."/>
            <person name="Eisen M.B."/>
            <person name="Smith D.R."/>
            <person name="Bergman C.M."/>
            <person name="Oliver B."/>
            <person name="Markow T.A."/>
            <person name="Kaufman T.C."/>
            <person name="Kellis M."/>
            <person name="Gelbart W."/>
            <person name="Iyer V.N."/>
            <person name="Pollard D.A."/>
            <person name="Sackton T.B."/>
            <person name="Larracuente A.M."/>
            <person name="Singh N.D."/>
            <person name="Abad J.P."/>
            <person name="Abt D.N."/>
            <person name="Adryan B."/>
            <person name="Aguade M."/>
            <person name="Akashi H."/>
            <person name="Anderson W.W."/>
            <person name="Aquadro C.F."/>
            <person name="Ardell D.H."/>
            <person name="Arguello R."/>
            <person name="Artieri C.G."/>
            <person name="Barbash D.A."/>
            <person name="Barker D."/>
            <person name="Barsanti P."/>
            <person name="Batterham P."/>
            <person name="Batzoglou S."/>
            <person name="Begun D."/>
            <person name="Bhutkar A."/>
            <person name="Blanco E."/>
            <person name="Bosak S.A."/>
            <person name="Bradley R.K."/>
            <person name="Brand A.D."/>
            <person name="Brent M.R."/>
            <person name="Brooks A.N."/>
            <person name="Brown R.H."/>
            <person name="Butlin R.K."/>
            <person name="Caggese C."/>
            <person name="Calvi B.R."/>
            <person name="Bernardo de Carvalho A."/>
            <person name="Caspi A."/>
            <person name="Castrezana S."/>
            <person name="Celniker S.E."/>
            <person name="Chang J.L."/>
            <person name="Chapple C."/>
            <person name="Chatterji S."/>
            <person name="Chinwalla A."/>
            <person name="Civetta A."/>
            <person name="Clifton S.W."/>
            <person name="Comeron J.M."/>
            <person name="Costello J.C."/>
            <person name="Coyne J.A."/>
            <person name="Daub J."/>
            <person name="David R.G."/>
            <person name="Delcher A.L."/>
            <person name="Delehaunty K."/>
            <person name="Do C.B."/>
            <person name="Ebling H."/>
            <person name="Edwards K."/>
            <person name="Eickbush T."/>
            <person name="Evans J.D."/>
            <person name="Filipski A."/>
            <person name="Findeiss S."/>
            <person name="Freyhult E."/>
            <person name="Fulton L."/>
            <person name="Fulton R."/>
            <person name="Garcia A.C."/>
            <person name="Gardiner A."/>
            <person name="Garfield D.A."/>
            <person name="Garvin B.E."/>
            <person name="Gibson G."/>
            <person name="Gilbert D."/>
            <person name="Gnerre S."/>
            <person name="Godfrey J."/>
            <person name="Good R."/>
            <person name="Gotea V."/>
            <person name="Gravely B."/>
            <person name="Greenberg A.J."/>
            <person name="Griffiths-Jones S."/>
            <person name="Gross S."/>
            <person name="Guigo R."/>
            <person name="Gustafson E.A."/>
            <person name="Haerty W."/>
            <person name="Hahn M.W."/>
            <person name="Halligan D.L."/>
            <person name="Halpern A.L."/>
            <person name="Halter G.M."/>
            <person name="Han M.V."/>
            <person name="Heger A."/>
            <person name="Hillier L."/>
            <person name="Hinrichs A.S."/>
            <person name="Holmes I."/>
            <person name="Hoskins R.A."/>
            <person name="Hubisz M.J."/>
            <person name="Hultmark D."/>
            <person name="Huntley M.A."/>
            <person name="Jaffe D.B."/>
            <person name="Jagadeeshan S."/>
            <person name="Jeck W.R."/>
            <person name="Johnson J."/>
            <person name="Jones C.D."/>
            <person name="Jordan W.C."/>
            <person name="Karpen G.H."/>
            <person name="Kataoka E."/>
            <person name="Keightley P.D."/>
            <person name="Kheradpour P."/>
            <person name="Kirkness E.F."/>
            <person name="Koerich L.B."/>
            <person name="Kristiansen K."/>
            <person name="Kudrna D."/>
            <person name="Kulathinal R.J."/>
            <person name="Kumar S."/>
            <person name="Kwok R."/>
            <person name="Lander E."/>
            <person name="Langley C.H."/>
            <person name="Lapoint R."/>
            <person name="Lazzaro B.P."/>
            <person name="Lee S.J."/>
            <person name="Levesque L."/>
            <person name="Li R."/>
            <person name="Lin C.F."/>
            <person name="Lin M.F."/>
            <person name="Lindblad-Toh K."/>
            <person name="Llopart A."/>
            <person name="Long M."/>
            <person name="Low L."/>
            <person name="Lozovsky E."/>
            <person name="Lu J."/>
            <person name="Luo M."/>
            <person name="Machado C.A."/>
            <person name="Makalowski W."/>
            <person name="Marzo M."/>
            <person name="Matsuda M."/>
            <person name="Matzkin L."/>
            <person name="McAllister B."/>
            <person name="McBride C.S."/>
            <person name="McKernan B."/>
            <person name="McKernan K."/>
            <person name="Mendez-Lago M."/>
            <person name="Minx P."/>
            <person name="Mollenhauer M.U."/>
            <person name="Montooth K."/>
            <person name="Mount S.M."/>
            <person name="Mu X."/>
            <person name="Myers E."/>
            <person name="Negre B."/>
            <person name="Newfeld S."/>
            <person name="Nielsen R."/>
            <person name="Noor M.A."/>
            <person name="O'Grady P."/>
            <person name="Pachter L."/>
            <person name="Papaceit M."/>
            <person name="Parisi M.J."/>
            <person name="Parisi M."/>
            <person name="Parts L."/>
            <person name="Pedersen J.S."/>
            <person name="Pesole G."/>
            <person name="Phillippy A.M."/>
            <person name="Ponting C.P."/>
            <person name="Pop M."/>
            <person name="Porcelli D."/>
            <person name="Powell J.R."/>
            <person name="Prohaska S."/>
            <person name="Pruitt K."/>
            <person name="Puig M."/>
            <person name="Quesneville H."/>
            <person name="Ram K.R."/>
            <person name="Rand D."/>
            <person name="Rasmussen M.D."/>
            <person name="Reed L.K."/>
            <person name="Reenan R."/>
            <person name="Reily A."/>
            <person name="Remington K.A."/>
            <person name="Rieger T.T."/>
            <person name="Ritchie M.G."/>
            <person name="Robin C."/>
            <person name="Rogers Y.H."/>
            <person name="Rohde C."/>
            <person name="Rozas J."/>
            <person name="Rubenfield M.J."/>
            <person name="Ruiz A."/>
            <person name="Russo S."/>
            <person name="Salzberg S.L."/>
            <person name="Sanchez-Gracia A."/>
            <person name="Saranga D.J."/>
            <person name="Sato H."/>
            <person name="Schaeffer S.W."/>
            <person name="Schatz M.C."/>
            <person name="Schlenke T."/>
            <person name="Schwartz R."/>
            <person name="Segarra C."/>
            <person name="Singh R.S."/>
            <person name="Sirot L."/>
            <person name="Sirota M."/>
            <person name="Sisneros N.B."/>
            <person name="Smith C.D."/>
            <person name="Smith T.F."/>
            <person name="Spieth J."/>
            <person name="Stage D.E."/>
            <person name="Stark A."/>
            <person name="Stephan W."/>
            <person name="Strausberg R.L."/>
            <person name="Strempel S."/>
            <person name="Sturgill D."/>
            <person name="Sutton G."/>
            <person name="Sutton G.G."/>
            <person name="Tao W."/>
            <person name="Teichmann S."/>
            <person name="Tobari Y.N."/>
            <person name="Tomimura Y."/>
            <person name="Tsolas J.M."/>
            <person name="Valente V.L."/>
            <person name="Venter E."/>
            <person name="Venter J.C."/>
            <person name="Vicario S."/>
            <person name="Vieira F.G."/>
            <person name="Vilella A.J."/>
            <person name="Villasante A."/>
            <person name="Walenz B."/>
            <person name="Wang J."/>
            <person name="Wasserman M."/>
            <person name="Watts T."/>
            <person name="Wilson D."/>
            <person name="Wilson R.K."/>
            <person name="Wing R.A."/>
            <person name="Wolfner M.F."/>
            <person name="Wong A."/>
            <person name="Wong G.K."/>
            <person name="Wu C.I."/>
            <person name="Wu G."/>
            <person name="Yamamoto D."/>
            <person name="Yang H.P."/>
            <person name="Yang S.P."/>
            <person name="Yorke J.A."/>
            <person name="Yoshida K."/>
            <person name="Zdobnov E."/>
            <person name="Zhang P."/>
            <person name="Zhang Y."/>
            <person name="Zimin A.V."/>
            <person name="Baldwin J."/>
            <person name="Abdouelleil A."/>
            <person name="Abdulkadir J."/>
            <person name="Abebe A."/>
            <person name="Abera B."/>
            <person name="Abreu J."/>
            <person name="Acer S.C."/>
            <person name="Aftuck L."/>
            <person name="Alexander A."/>
            <person name="An P."/>
            <person name="Anderson E."/>
            <person name="Anderson S."/>
            <person name="Arachi H."/>
            <person name="Azer M."/>
            <person name="Bachantsang P."/>
            <person name="Barry A."/>
            <person name="Bayul T."/>
            <person name="Berlin A."/>
            <person name="Bessette D."/>
            <person name="Bloom T."/>
            <person name="Blye J."/>
            <person name="Boguslavskiy L."/>
            <person name="Bonnet C."/>
            <person name="Boukhgalter B."/>
            <person name="Bourzgui I."/>
            <person name="Brown A."/>
            <person name="Cahill P."/>
            <person name="Channer S."/>
            <person name="Cheshatsang Y."/>
            <person name="Chuda L."/>
            <person name="Citroen M."/>
            <person name="Collymore A."/>
            <person name="Cooke P."/>
            <person name="Costello M."/>
            <person name="D'Aco K."/>
            <person name="Daza R."/>
            <person name="De Haan G."/>
            <person name="DeGray S."/>
            <person name="DeMaso C."/>
            <person name="Dhargay N."/>
            <person name="Dooley K."/>
            <person name="Dooley E."/>
            <person name="Doricent M."/>
            <person name="Dorje P."/>
            <person name="Dorjee K."/>
            <person name="Dupes A."/>
            <person name="Elong R."/>
            <person name="Falk J."/>
            <person name="Farina A."/>
            <person name="Faro S."/>
            <person name="Ferguson D."/>
            <person name="Fisher S."/>
            <person name="Foley C.D."/>
            <person name="Franke A."/>
            <person name="Friedrich D."/>
            <person name="Gadbois L."/>
            <person name="Gearin G."/>
            <person name="Gearin C.R."/>
            <person name="Giannoukos G."/>
            <person name="Goode T."/>
            <person name="Graham J."/>
            <person name="Grandbois E."/>
            <person name="Grewal S."/>
            <person name="Gyaltsen K."/>
            <person name="Hafez N."/>
            <person name="Hagos B."/>
            <person name="Hall J."/>
            <person name="Henson C."/>
            <person name="Hollinger A."/>
            <person name="Honan T."/>
            <person name="Huard M.D."/>
            <person name="Hughes L."/>
            <person name="Hurhula B."/>
            <person name="Husby M.E."/>
            <person name="Kamat A."/>
            <person name="Kanga B."/>
            <person name="Kashin S."/>
            <person name="Khazanovich D."/>
            <person name="Kisner P."/>
            <person name="Lance K."/>
            <person name="Lara M."/>
            <person name="Lee W."/>
            <person name="Lennon N."/>
            <person name="Letendre F."/>
            <person name="LeVine R."/>
            <person name="Lipovsky A."/>
            <person name="Liu X."/>
            <person name="Liu J."/>
            <person name="Liu S."/>
            <person name="Lokyitsang T."/>
            <person name="Lokyitsang Y."/>
            <person name="Lubonja R."/>
            <person name="Lui A."/>
            <person name="MacDonald P."/>
            <person name="Magnisalis V."/>
            <person name="Maru K."/>
            <person name="Matthews C."/>
            <person name="McCusker W."/>
            <person name="McDonough S."/>
            <person name="Mehta T."/>
            <person name="Meldrim J."/>
            <person name="Meneus L."/>
            <person name="Mihai O."/>
            <person name="Mihalev A."/>
            <person name="Mihova T."/>
            <person name="Mittelman R."/>
            <person name="Mlenga V."/>
            <person name="Montmayeur A."/>
            <person name="Mulrain L."/>
            <person name="Navidi A."/>
            <person name="Naylor J."/>
            <person name="Negash T."/>
            <person name="Nguyen T."/>
            <person name="Nguyen N."/>
            <person name="Nicol R."/>
            <person name="Norbu C."/>
            <person name="Norbu N."/>
            <person name="Novod N."/>
            <person name="O'Neill B."/>
            <person name="Osman S."/>
            <person name="Markiewicz E."/>
            <person name="Oyono O.L."/>
            <person name="Patti C."/>
            <person name="Phunkhang P."/>
            <person name="Pierre F."/>
            <person name="Priest M."/>
            <person name="Raghuraman S."/>
            <person name="Rege F."/>
            <person name="Reyes R."/>
            <person name="Rise C."/>
            <person name="Rogov P."/>
            <person name="Ross K."/>
            <person name="Ryan E."/>
            <person name="Settipalli S."/>
            <person name="Shea T."/>
            <person name="Sherpa N."/>
            <person name="Shi L."/>
            <person name="Shih D."/>
            <person name="Sparrow T."/>
            <person name="Spaulding J."/>
            <person name="Stalker J."/>
            <person name="Stange-Thomann N."/>
            <person name="Stavropoulos S."/>
            <person name="Stone C."/>
            <person name="Strader C."/>
            <person name="Tesfaye S."/>
            <person name="Thomson T."/>
            <person name="Thoulutsang Y."/>
            <person name="Thoulutsang D."/>
            <person name="Topham K."/>
            <person name="Topping I."/>
            <person name="Tsamla T."/>
            <person name="Vassiliev H."/>
            <person name="Vo A."/>
            <person name="Wangchuk T."/>
            <person name="Wangdi T."/>
            <person name="Weiand M."/>
            <person name="Wilkinson J."/>
            <person name="Wilson A."/>
            <person name="Yadav S."/>
            <person name="Young G."/>
            <person name="Yu Q."/>
            <person name="Zembek L."/>
            <person name="Zhong D."/>
            <person name="Zimmer A."/>
            <person name="Zwirko Z."/>
            <person name="Jaffe D.B."/>
            <person name="Alvarez P."/>
            <person name="Brockman W."/>
            <person name="Butler J."/>
            <person name="Chin C."/>
            <person name="Gnerre S."/>
            <person name="Grabherr M."/>
            <person name="Kleber M."/>
            <person name="Mauceli E."/>
            <person name="MacCallum I."/>
        </authorList>
    </citation>
    <scope>NUCLEOTIDE SEQUENCE [LARGE SCALE GENOMIC DNA]</scope>
    <source>
        <strain evidence="23">MSH-3 / Tucson 14011-0111.49</strain>
    </source>
</reference>
<evidence type="ECO:0000256" key="6">
    <source>
        <dbReference type="ARBA" id="ARBA00022737"/>
    </source>
</evidence>
<feature type="disulfide bond" evidence="16">
    <location>
        <begin position="184"/>
        <end position="193"/>
    </location>
</feature>
<dbReference type="SMART" id="SM00051">
    <property type="entry name" value="DSL"/>
    <property type="match status" value="1"/>
</dbReference>
<dbReference type="Gene3D" id="2.10.25.10">
    <property type="entry name" value="Laminin"/>
    <property type="match status" value="8"/>
</dbReference>
<feature type="domain" description="EGF-like" evidence="20">
    <location>
        <begin position="462"/>
        <end position="504"/>
    </location>
</feature>
<dbReference type="AlphaFoldDB" id="B4GLU3"/>
<evidence type="ECO:0000256" key="3">
    <source>
        <dbReference type="ARBA" id="ARBA00022536"/>
    </source>
</evidence>
<feature type="disulfide bond" evidence="15">
    <location>
        <begin position="494"/>
        <end position="503"/>
    </location>
</feature>
<evidence type="ECO:0000256" key="13">
    <source>
        <dbReference type="ARBA" id="ARBA00023157"/>
    </source>
</evidence>
<dbReference type="InterPro" id="IPR018097">
    <property type="entry name" value="EGF_Ca-bd_CS"/>
</dbReference>
<dbReference type="InterPro" id="IPR000152">
    <property type="entry name" value="EGF-type_Asp/Asn_hydroxyl_site"/>
</dbReference>
<evidence type="ECO:0000256" key="7">
    <source>
        <dbReference type="ARBA" id="ARBA00022782"/>
    </source>
</evidence>
<keyword evidence="11 17" id="KW-1133">Transmembrane helix</keyword>
<dbReference type="Pfam" id="PF00008">
    <property type="entry name" value="EGF"/>
    <property type="match status" value="5"/>
</dbReference>
<dbReference type="FunFam" id="2.60.40.3510:FF:000008">
    <property type="entry name" value="Delta-like protein"/>
    <property type="match status" value="1"/>
</dbReference>
<dbReference type="InterPro" id="IPR009030">
    <property type="entry name" value="Growth_fac_rcpt_cys_sf"/>
</dbReference>
<evidence type="ECO:0000256" key="10">
    <source>
        <dbReference type="ARBA" id="ARBA00022902"/>
    </source>
</evidence>
<dbReference type="GO" id="GO:0007498">
    <property type="term" value="P:mesoderm development"/>
    <property type="evidence" value="ECO:0007669"/>
    <property type="project" value="EnsemblMetazoa"/>
</dbReference>
<dbReference type="GO" id="GO:0048589">
    <property type="term" value="P:developmental growth"/>
    <property type="evidence" value="ECO:0007669"/>
    <property type="project" value="UniProtKB-ARBA"/>
</dbReference>
<evidence type="ECO:0000256" key="14">
    <source>
        <dbReference type="ARBA" id="ARBA00023180"/>
    </source>
</evidence>
<dbReference type="GO" id="GO:0007475">
    <property type="term" value="P:apposition of dorsal and ventral imaginal disc-derived wing surfaces"/>
    <property type="evidence" value="ECO:0007669"/>
    <property type="project" value="EnsemblMetazoa"/>
</dbReference>
<dbReference type="InterPro" id="IPR001881">
    <property type="entry name" value="EGF-like_Ca-bd_dom"/>
</dbReference>
<feature type="disulfide bond" evidence="16">
    <location>
        <begin position="217"/>
        <end position="226"/>
    </location>
</feature>
<dbReference type="CDD" id="cd00054">
    <property type="entry name" value="EGF_CA"/>
    <property type="match status" value="6"/>
</dbReference>
<dbReference type="SUPFAM" id="SSF57196">
    <property type="entry name" value="EGF/Laminin"/>
    <property type="match status" value="2"/>
</dbReference>
<dbReference type="HOGENOM" id="CLU_012574_0_1_1"/>
<feature type="signal peptide" evidence="19">
    <location>
        <begin position="1"/>
        <end position="22"/>
    </location>
</feature>
<dbReference type="GO" id="GO:0046331">
    <property type="term" value="P:lateral inhibition"/>
    <property type="evidence" value="ECO:0007669"/>
    <property type="project" value="EnsemblMetazoa"/>
</dbReference>
<dbReference type="Pfam" id="PF01414">
    <property type="entry name" value="DSL"/>
    <property type="match status" value="1"/>
</dbReference>
<dbReference type="FunFam" id="2.10.25.10:FF:000230">
    <property type="entry name" value="Delta-like protein"/>
    <property type="match status" value="2"/>
</dbReference>
<dbReference type="SMART" id="SM00179">
    <property type="entry name" value="EGF_CA"/>
    <property type="match status" value="7"/>
</dbReference>
<dbReference type="FunFam" id="2.10.25.10:FF:000434">
    <property type="entry name" value="Predicted protein"/>
    <property type="match status" value="1"/>
</dbReference>
<feature type="domain" description="EGF-like" evidence="20">
    <location>
        <begin position="420"/>
        <end position="460"/>
    </location>
</feature>
<evidence type="ECO:0000256" key="15">
    <source>
        <dbReference type="PROSITE-ProRule" id="PRU00076"/>
    </source>
</evidence>
<dbReference type="Proteomes" id="UP000008744">
    <property type="component" value="Unassembled WGS sequence"/>
</dbReference>
<dbReference type="GO" id="GO:0016330">
    <property type="term" value="P:second mitotic wave involved in compound eye morphogenesis"/>
    <property type="evidence" value="ECO:0007669"/>
    <property type="project" value="EnsemblMetazoa"/>
</dbReference>
<dbReference type="GO" id="GO:0009986">
    <property type="term" value="C:cell surface"/>
    <property type="evidence" value="ECO:0007669"/>
    <property type="project" value="EnsemblMetazoa"/>
</dbReference>
<evidence type="ECO:0000256" key="2">
    <source>
        <dbReference type="ARBA" id="ARBA00022473"/>
    </source>
</evidence>
<dbReference type="GO" id="GO:0007015">
    <property type="term" value="P:actin filament organization"/>
    <property type="evidence" value="ECO:0007669"/>
    <property type="project" value="EnsemblMetazoa"/>
</dbReference>
<dbReference type="GO" id="GO:0030713">
    <property type="term" value="P:follicle cell of egg chamber stalk formation"/>
    <property type="evidence" value="ECO:0007669"/>
    <property type="project" value="EnsemblMetazoa"/>
</dbReference>
<dbReference type="PROSITE" id="PS00022">
    <property type="entry name" value="EGF_1"/>
    <property type="match status" value="7"/>
</dbReference>
<keyword evidence="13 15" id="KW-1015">Disulfide bond</keyword>
<dbReference type="InterPro" id="IPR051022">
    <property type="entry name" value="Notch_Cell-Fate_Det"/>
</dbReference>
<dbReference type="GO" id="GO:0045931">
    <property type="term" value="P:positive regulation of mitotic cell cycle"/>
    <property type="evidence" value="ECO:0007669"/>
    <property type="project" value="EnsemblMetazoa"/>
</dbReference>
<feature type="disulfide bond" evidence="15">
    <location>
        <begin position="431"/>
        <end position="448"/>
    </location>
</feature>
<dbReference type="EMBL" id="CH479185">
    <property type="protein sequence ID" value="EDW38517.1"/>
    <property type="molecule type" value="Genomic_DNA"/>
</dbReference>
<feature type="domain" description="EGF-like" evidence="20">
    <location>
        <begin position="541"/>
        <end position="577"/>
    </location>
</feature>
<protein>
    <recommendedName>
        <fullName evidence="17">Delta-like protein</fullName>
    </recommendedName>
</protein>
<evidence type="ECO:0000313" key="23">
    <source>
        <dbReference type="Proteomes" id="UP000008744"/>
    </source>
</evidence>
<dbReference type="OrthoDB" id="283575at2759"/>
<dbReference type="GO" id="GO:0048056">
    <property type="term" value="P:R3/R4 cell differentiation"/>
    <property type="evidence" value="ECO:0007669"/>
    <property type="project" value="EnsemblMetazoa"/>
</dbReference>
<dbReference type="Pfam" id="PF07657">
    <property type="entry name" value="MNNL"/>
    <property type="match status" value="1"/>
</dbReference>
<dbReference type="GO" id="GO:0007422">
    <property type="term" value="P:peripheral nervous system development"/>
    <property type="evidence" value="ECO:0007669"/>
    <property type="project" value="EnsemblMetazoa"/>
</dbReference>
<keyword evidence="14" id="KW-0325">Glycoprotein</keyword>
<feature type="transmembrane region" description="Helical" evidence="18">
    <location>
        <begin position="683"/>
        <end position="707"/>
    </location>
</feature>
<feature type="disulfide bond" evidence="15">
    <location>
        <begin position="567"/>
        <end position="576"/>
    </location>
</feature>
<feature type="disulfide bond" evidence="15">
    <location>
        <begin position="466"/>
        <end position="476"/>
    </location>
</feature>
<dbReference type="GO" id="GO:0048800">
    <property type="term" value="P:antennal morphogenesis"/>
    <property type="evidence" value="ECO:0007669"/>
    <property type="project" value="EnsemblMetazoa"/>
</dbReference>
<evidence type="ECO:0000313" key="22">
    <source>
        <dbReference type="EMBL" id="EDW38517.1"/>
    </source>
</evidence>
<dbReference type="PROSITE" id="PS51051">
    <property type="entry name" value="DSL"/>
    <property type="match status" value="1"/>
</dbReference>
<dbReference type="GO" id="GO:0048018">
    <property type="term" value="F:receptor ligand activity"/>
    <property type="evidence" value="ECO:0007669"/>
    <property type="project" value="EnsemblMetazoa"/>
</dbReference>
<dbReference type="PROSITE" id="PS50026">
    <property type="entry name" value="EGF_3"/>
    <property type="match status" value="7"/>
</dbReference>
<keyword evidence="5 17" id="KW-0732">Signal</keyword>
<dbReference type="GO" id="GO:0045466">
    <property type="term" value="P:R7 cell differentiation"/>
    <property type="evidence" value="ECO:0007669"/>
    <property type="project" value="EnsemblMetazoa"/>
</dbReference>
<evidence type="ECO:0000256" key="19">
    <source>
        <dbReference type="SAM" id="SignalP"/>
    </source>
</evidence>
<keyword evidence="4 17" id="KW-0812">Transmembrane</keyword>
<evidence type="ECO:0000259" key="21">
    <source>
        <dbReference type="PROSITE" id="PS51051"/>
    </source>
</evidence>
<dbReference type="GO" id="GO:0005112">
    <property type="term" value="F:Notch binding"/>
    <property type="evidence" value="ECO:0007669"/>
    <property type="project" value="EnsemblMetazoa"/>
</dbReference>
<dbReference type="GO" id="GO:0045179">
    <property type="term" value="C:apical cortex"/>
    <property type="evidence" value="ECO:0007669"/>
    <property type="project" value="EnsemblMetazoa"/>
</dbReference>